<dbReference type="SUPFAM" id="SSF57756">
    <property type="entry name" value="Retrovirus zinc finger-like domains"/>
    <property type="match status" value="1"/>
</dbReference>
<dbReference type="InterPro" id="IPR036875">
    <property type="entry name" value="Znf_CCHC_sf"/>
</dbReference>
<gene>
    <name evidence="4" type="ORF">Ahy_A06g028014</name>
</gene>
<feature type="compositionally biased region" description="Basic and acidic residues" evidence="2">
    <location>
        <begin position="1"/>
        <end position="12"/>
    </location>
</feature>
<organism evidence="4 5">
    <name type="scientific">Arachis hypogaea</name>
    <name type="common">Peanut</name>
    <dbReference type="NCBI Taxonomy" id="3818"/>
    <lineage>
        <taxon>Eukaryota</taxon>
        <taxon>Viridiplantae</taxon>
        <taxon>Streptophyta</taxon>
        <taxon>Embryophyta</taxon>
        <taxon>Tracheophyta</taxon>
        <taxon>Spermatophyta</taxon>
        <taxon>Magnoliopsida</taxon>
        <taxon>eudicotyledons</taxon>
        <taxon>Gunneridae</taxon>
        <taxon>Pentapetalae</taxon>
        <taxon>rosids</taxon>
        <taxon>fabids</taxon>
        <taxon>Fabales</taxon>
        <taxon>Fabaceae</taxon>
        <taxon>Papilionoideae</taxon>
        <taxon>50 kb inversion clade</taxon>
        <taxon>dalbergioids sensu lato</taxon>
        <taxon>Dalbergieae</taxon>
        <taxon>Pterocarpus clade</taxon>
        <taxon>Arachis</taxon>
    </lineage>
</organism>
<evidence type="ECO:0000313" key="4">
    <source>
        <dbReference type="EMBL" id="RYR53099.1"/>
    </source>
</evidence>
<feature type="region of interest" description="Disordered" evidence="2">
    <location>
        <begin position="89"/>
        <end position="110"/>
    </location>
</feature>
<evidence type="ECO:0000256" key="1">
    <source>
        <dbReference type="PROSITE-ProRule" id="PRU00047"/>
    </source>
</evidence>
<dbReference type="Proteomes" id="UP000289738">
    <property type="component" value="Chromosome A06"/>
</dbReference>
<keyword evidence="1" id="KW-0479">Metal-binding</keyword>
<name>A0A445CQ82_ARAHY</name>
<evidence type="ECO:0000313" key="5">
    <source>
        <dbReference type="Proteomes" id="UP000289738"/>
    </source>
</evidence>
<dbReference type="PROSITE" id="PS50158">
    <property type="entry name" value="ZF_CCHC"/>
    <property type="match status" value="1"/>
</dbReference>
<comment type="caution">
    <text evidence="4">The sequence shown here is derived from an EMBL/GenBank/DDBJ whole genome shotgun (WGS) entry which is preliminary data.</text>
</comment>
<accession>A0A445CQ82</accession>
<evidence type="ECO:0000256" key="2">
    <source>
        <dbReference type="SAM" id="MobiDB-lite"/>
    </source>
</evidence>
<dbReference type="AlphaFoldDB" id="A0A445CQ82"/>
<dbReference type="InterPro" id="IPR001878">
    <property type="entry name" value="Znf_CCHC"/>
</dbReference>
<keyword evidence="1" id="KW-0862">Zinc</keyword>
<feature type="region of interest" description="Disordered" evidence="2">
    <location>
        <begin position="133"/>
        <end position="164"/>
    </location>
</feature>
<keyword evidence="1" id="KW-0863">Zinc-finger</keyword>
<sequence>MADCRRGREHNRGRGRRGNEVTIPIGNLTDIVIAMTSVVAAIDDVAAATIRVLDGMEPQVGTGNDGSNEYEGGNNISSTGVRVGYLEQVNTGQVTKESPRRTEVARNNRQEPFTKIKGKITPRCQTFKKNHFVTSRSQHQNIDRRNNNRLDPNLEGQTSTHPDDLRCPRCKKYHPNRPCRAGLGVCYRCGRLGHVSRNCPHRKGI</sequence>
<dbReference type="Pfam" id="PF00098">
    <property type="entry name" value="zf-CCHC"/>
    <property type="match status" value="1"/>
</dbReference>
<dbReference type="GO" id="GO:0008270">
    <property type="term" value="F:zinc ion binding"/>
    <property type="evidence" value="ECO:0007669"/>
    <property type="project" value="UniProtKB-KW"/>
</dbReference>
<dbReference type="SMART" id="SM00343">
    <property type="entry name" value="ZnF_C2HC"/>
    <property type="match status" value="1"/>
</dbReference>
<reference evidence="4 5" key="1">
    <citation type="submission" date="2019-01" db="EMBL/GenBank/DDBJ databases">
        <title>Sequencing of cultivated peanut Arachis hypogaea provides insights into genome evolution and oil improvement.</title>
        <authorList>
            <person name="Chen X."/>
        </authorList>
    </citation>
    <scope>NUCLEOTIDE SEQUENCE [LARGE SCALE GENOMIC DNA]</scope>
    <source>
        <strain evidence="5">cv. Fuhuasheng</strain>
        <tissue evidence="4">Leaves</tissue>
    </source>
</reference>
<feature type="region of interest" description="Disordered" evidence="2">
    <location>
        <begin position="1"/>
        <end position="21"/>
    </location>
</feature>
<dbReference type="EMBL" id="SDMP01000006">
    <property type="protein sequence ID" value="RYR53099.1"/>
    <property type="molecule type" value="Genomic_DNA"/>
</dbReference>
<dbReference type="GO" id="GO:0003676">
    <property type="term" value="F:nucleic acid binding"/>
    <property type="evidence" value="ECO:0007669"/>
    <property type="project" value="InterPro"/>
</dbReference>
<dbReference type="Gene3D" id="4.10.60.10">
    <property type="entry name" value="Zinc finger, CCHC-type"/>
    <property type="match status" value="1"/>
</dbReference>
<protein>
    <recommendedName>
        <fullName evidence="3">CCHC-type domain-containing protein</fullName>
    </recommendedName>
</protein>
<feature type="domain" description="CCHC-type" evidence="3">
    <location>
        <begin position="186"/>
        <end position="200"/>
    </location>
</feature>
<keyword evidence="5" id="KW-1185">Reference proteome</keyword>
<proteinExistence type="predicted"/>
<feature type="compositionally biased region" description="Basic and acidic residues" evidence="2">
    <location>
        <begin position="97"/>
        <end position="110"/>
    </location>
</feature>
<evidence type="ECO:0000259" key="3">
    <source>
        <dbReference type="PROSITE" id="PS50158"/>
    </source>
</evidence>